<dbReference type="NCBIfam" id="NF033748">
    <property type="entry name" value="class_F_sortase"/>
    <property type="match status" value="1"/>
</dbReference>
<feature type="signal peptide" evidence="2">
    <location>
        <begin position="1"/>
        <end position="27"/>
    </location>
</feature>
<dbReference type="CDD" id="cd05829">
    <property type="entry name" value="Sortase_F"/>
    <property type="match status" value="1"/>
</dbReference>
<reference evidence="4" key="1">
    <citation type="journal article" date="2019" name="Int. J. Syst. Evol. Microbiol.">
        <title>The Global Catalogue of Microorganisms (GCM) 10K type strain sequencing project: providing services to taxonomists for standard genome sequencing and annotation.</title>
        <authorList>
            <consortium name="The Broad Institute Genomics Platform"/>
            <consortium name="The Broad Institute Genome Sequencing Center for Infectious Disease"/>
            <person name="Wu L."/>
            <person name="Ma J."/>
        </authorList>
    </citation>
    <scope>NUCLEOTIDE SEQUENCE [LARGE SCALE GENOMIC DNA]</scope>
    <source>
        <strain evidence="4">JCM 4816</strain>
    </source>
</reference>
<evidence type="ECO:0000256" key="1">
    <source>
        <dbReference type="ARBA" id="ARBA00022801"/>
    </source>
</evidence>
<organism evidence="3 4">
    <name type="scientific">Streptacidiphilus monticola</name>
    <dbReference type="NCBI Taxonomy" id="2161674"/>
    <lineage>
        <taxon>Bacteria</taxon>
        <taxon>Bacillati</taxon>
        <taxon>Actinomycetota</taxon>
        <taxon>Actinomycetes</taxon>
        <taxon>Kitasatosporales</taxon>
        <taxon>Streptomycetaceae</taxon>
        <taxon>Streptacidiphilus</taxon>
    </lineage>
</organism>
<proteinExistence type="predicted"/>
<dbReference type="InterPro" id="IPR005754">
    <property type="entry name" value="Sortase"/>
</dbReference>
<dbReference type="Gene3D" id="2.40.260.10">
    <property type="entry name" value="Sortase"/>
    <property type="match status" value="1"/>
</dbReference>
<evidence type="ECO:0000313" key="3">
    <source>
        <dbReference type="EMBL" id="MFC5907809.1"/>
    </source>
</evidence>
<sequence length="211" mass="22191">MSTVPPRLRRRAAAVLAAAGVVAGAWLLEDGATARGPAAPPVAAGDPAADLGVSADARTPLARSVPVRLTVPTLRLNAPLVPVGLDAQRHVEPPPLNRPKVAGWYAGGATPGSAGTAVIVGHVDDDHGAAVFFLLGRLRPGDPVRVRLRNGATATFRVDAVRLYPKDRFPDRLVYAGRRGTAQLRLITCGGRWDRRDGYSANTVVFAHLAR</sequence>
<dbReference type="Proteomes" id="UP001596174">
    <property type="component" value="Unassembled WGS sequence"/>
</dbReference>
<dbReference type="SUPFAM" id="SSF63817">
    <property type="entry name" value="Sortase"/>
    <property type="match status" value="1"/>
</dbReference>
<keyword evidence="1" id="KW-0378">Hydrolase</keyword>
<protein>
    <submittedName>
        <fullName evidence="3">Class F sortase</fullName>
    </submittedName>
</protein>
<evidence type="ECO:0000256" key="2">
    <source>
        <dbReference type="SAM" id="SignalP"/>
    </source>
</evidence>
<dbReference type="RefSeq" id="WP_380582610.1">
    <property type="nucleotide sequence ID" value="NZ_JBHSQJ010000043.1"/>
</dbReference>
<dbReference type="InterPro" id="IPR023365">
    <property type="entry name" value="Sortase_dom-sf"/>
</dbReference>
<name>A0ABW1FZW3_9ACTN</name>
<keyword evidence="2" id="KW-0732">Signal</keyword>
<evidence type="ECO:0000313" key="4">
    <source>
        <dbReference type="Proteomes" id="UP001596174"/>
    </source>
</evidence>
<dbReference type="InterPro" id="IPR042001">
    <property type="entry name" value="Sortase_F"/>
</dbReference>
<comment type="caution">
    <text evidence="3">The sequence shown here is derived from an EMBL/GenBank/DDBJ whole genome shotgun (WGS) entry which is preliminary data.</text>
</comment>
<keyword evidence="4" id="KW-1185">Reference proteome</keyword>
<feature type="chain" id="PRO_5047265084" evidence="2">
    <location>
        <begin position="28"/>
        <end position="211"/>
    </location>
</feature>
<accession>A0ABW1FZW3</accession>
<gene>
    <name evidence="3" type="ORF">ACFP3V_11330</name>
</gene>
<dbReference type="EMBL" id="JBHSQJ010000043">
    <property type="protein sequence ID" value="MFC5907809.1"/>
    <property type="molecule type" value="Genomic_DNA"/>
</dbReference>
<dbReference type="Pfam" id="PF04203">
    <property type="entry name" value="Sortase"/>
    <property type="match status" value="1"/>
</dbReference>